<protein>
    <submittedName>
        <fullName evidence="2">Uncharacterized protein</fullName>
    </submittedName>
</protein>
<proteinExistence type="predicted"/>
<reference evidence="2 3" key="1">
    <citation type="journal article" date="2023" name="Sci. Data">
        <title>Genome assembly of the Korean intertidal mud-creeper Batillaria attramentaria.</title>
        <authorList>
            <person name="Patra A.K."/>
            <person name="Ho P.T."/>
            <person name="Jun S."/>
            <person name="Lee S.J."/>
            <person name="Kim Y."/>
            <person name="Won Y.J."/>
        </authorList>
    </citation>
    <scope>NUCLEOTIDE SEQUENCE [LARGE SCALE GENOMIC DNA]</scope>
    <source>
        <strain evidence="2">Wonlab-2016</strain>
    </source>
</reference>
<evidence type="ECO:0000313" key="2">
    <source>
        <dbReference type="EMBL" id="KAK7487520.1"/>
    </source>
</evidence>
<dbReference type="AlphaFoldDB" id="A0ABD0KKM5"/>
<accession>A0ABD0KKM5</accession>
<keyword evidence="3" id="KW-1185">Reference proteome</keyword>
<gene>
    <name evidence="2" type="ORF">BaRGS_00021222</name>
</gene>
<feature type="non-terminal residue" evidence="2">
    <location>
        <position position="1"/>
    </location>
</feature>
<feature type="region of interest" description="Disordered" evidence="1">
    <location>
        <begin position="1"/>
        <end position="24"/>
    </location>
</feature>
<feature type="non-terminal residue" evidence="2">
    <location>
        <position position="69"/>
    </location>
</feature>
<sequence length="69" mass="7687">LTSPLLEKQGEARQGKFDLGTRTKLSHSGHDAEEAGVCWIPVKAFFALPVSRKMTNRNLTALYLCLKNQ</sequence>
<organism evidence="2 3">
    <name type="scientific">Batillaria attramentaria</name>
    <dbReference type="NCBI Taxonomy" id="370345"/>
    <lineage>
        <taxon>Eukaryota</taxon>
        <taxon>Metazoa</taxon>
        <taxon>Spiralia</taxon>
        <taxon>Lophotrochozoa</taxon>
        <taxon>Mollusca</taxon>
        <taxon>Gastropoda</taxon>
        <taxon>Caenogastropoda</taxon>
        <taxon>Sorbeoconcha</taxon>
        <taxon>Cerithioidea</taxon>
        <taxon>Batillariidae</taxon>
        <taxon>Batillaria</taxon>
    </lineage>
</organism>
<evidence type="ECO:0000313" key="3">
    <source>
        <dbReference type="Proteomes" id="UP001519460"/>
    </source>
</evidence>
<feature type="compositionally biased region" description="Basic and acidic residues" evidence="1">
    <location>
        <begin position="8"/>
        <end position="21"/>
    </location>
</feature>
<dbReference type="Proteomes" id="UP001519460">
    <property type="component" value="Unassembled WGS sequence"/>
</dbReference>
<evidence type="ECO:0000256" key="1">
    <source>
        <dbReference type="SAM" id="MobiDB-lite"/>
    </source>
</evidence>
<comment type="caution">
    <text evidence="2">The sequence shown here is derived from an EMBL/GenBank/DDBJ whole genome shotgun (WGS) entry which is preliminary data.</text>
</comment>
<name>A0ABD0KKM5_9CAEN</name>
<dbReference type="EMBL" id="JACVVK020000163">
    <property type="protein sequence ID" value="KAK7487520.1"/>
    <property type="molecule type" value="Genomic_DNA"/>
</dbReference>